<dbReference type="EMBL" id="JADGJD010000530">
    <property type="protein sequence ID" value="KAJ3050304.1"/>
    <property type="molecule type" value="Genomic_DNA"/>
</dbReference>
<sequence length="406" mass="45686">YLERASIPHYIDKLPKDYFVIKTYSTPPEPHPSQPPPAAAKQNGSHHATKSSVAGQDNRGGVTVRVRERGWECDRDRDSRDRNRDGSPDSDLRADSDHERRQEKERERWRDRDRDSWDMDRDVPRDSDSQADCDCERRQQKEKEKGLPQEPGDYHAWRSNALKNIAYRQTELLKCALKTWAHASPTACLTALRLLDGLPVPTPILDQTKTLTNTCQHLAYAGYADLLLSPTNALADQDWLIALKAYTTHSPGLYEETEMALRIRDEANLADVASSTMGDGSEGGDVYRSISSLLHGRPHSGQAASHKSQFTNAHAYEPVSLGHSRPTRKRARTPSPQDNPHPRNPSPGPGPDGRSASNSSMVNEELSSRYEDSGTIGIGLEQNQRVVAGHFRRWKRRNTMEVERDD</sequence>
<accession>A0AAD5SA34</accession>
<feature type="compositionally biased region" description="Polar residues" evidence="1">
    <location>
        <begin position="42"/>
        <end position="55"/>
    </location>
</feature>
<organism evidence="2 3">
    <name type="scientific">Rhizophlyctis rosea</name>
    <dbReference type="NCBI Taxonomy" id="64517"/>
    <lineage>
        <taxon>Eukaryota</taxon>
        <taxon>Fungi</taxon>
        <taxon>Fungi incertae sedis</taxon>
        <taxon>Chytridiomycota</taxon>
        <taxon>Chytridiomycota incertae sedis</taxon>
        <taxon>Chytridiomycetes</taxon>
        <taxon>Rhizophlyctidales</taxon>
        <taxon>Rhizophlyctidaceae</taxon>
        <taxon>Rhizophlyctis</taxon>
    </lineage>
</organism>
<proteinExistence type="predicted"/>
<reference evidence="2" key="1">
    <citation type="submission" date="2020-05" db="EMBL/GenBank/DDBJ databases">
        <title>Phylogenomic resolution of chytrid fungi.</title>
        <authorList>
            <person name="Stajich J.E."/>
            <person name="Amses K."/>
            <person name="Simmons R."/>
            <person name="Seto K."/>
            <person name="Myers J."/>
            <person name="Bonds A."/>
            <person name="Quandt C.A."/>
            <person name="Barry K."/>
            <person name="Liu P."/>
            <person name="Grigoriev I."/>
            <person name="Longcore J.E."/>
            <person name="James T.Y."/>
        </authorList>
    </citation>
    <scope>NUCLEOTIDE SEQUENCE</scope>
    <source>
        <strain evidence="2">JEL0318</strain>
    </source>
</reference>
<evidence type="ECO:0000256" key="1">
    <source>
        <dbReference type="SAM" id="MobiDB-lite"/>
    </source>
</evidence>
<comment type="caution">
    <text evidence="2">The sequence shown here is derived from an EMBL/GenBank/DDBJ whole genome shotgun (WGS) entry which is preliminary data.</text>
</comment>
<protein>
    <submittedName>
        <fullName evidence="2">Uncharacterized protein</fullName>
    </submittedName>
</protein>
<dbReference type="Proteomes" id="UP001212841">
    <property type="component" value="Unassembled WGS sequence"/>
</dbReference>
<feature type="compositionally biased region" description="Basic and acidic residues" evidence="1">
    <location>
        <begin position="65"/>
        <end position="155"/>
    </location>
</feature>
<feature type="region of interest" description="Disordered" evidence="1">
    <location>
        <begin position="317"/>
        <end position="380"/>
    </location>
</feature>
<gene>
    <name evidence="2" type="ORF">HK097_008744</name>
</gene>
<feature type="compositionally biased region" description="Pro residues" evidence="1">
    <location>
        <begin position="337"/>
        <end position="350"/>
    </location>
</feature>
<name>A0AAD5SA34_9FUNG</name>
<feature type="non-terminal residue" evidence="2">
    <location>
        <position position="406"/>
    </location>
</feature>
<feature type="region of interest" description="Disordered" evidence="1">
    <location>
        <begin position="22"/>
        <end position="155"/>
    </location>
</feature>
<feature type="compositionally biased region" description="Pro residues" evidence="1">
    <location>
        <begin position="27"/>
        <end position="38"/>
    </location>
</feature>
<dbReference type="AlphaFoldDB" id="A0AAD5SA34"/>
<evidence type="ECO:0000313" key="2">
    <source>
        <dbReference type="EMBL" id="KAJ3050304.1"/>
    </source>
</evidence>
<evidence type="ECO:0000313" key="3">
    <source>
        <dbReference type="Proteomes" id="UP001212841"/>
    </source>
</evidence>
<keyword evidence="3" id="KW-1185">Reference proteome</keyword>